<dbReference type="Pfam" id="PF02677">
    <property type="entry name" value="QueH"/>
    <property type="match status" value="1"/>
</dbReference>
<evidence type="ECO:0000256" key="12">
    <source>
        <dbReference type="ARBA" id="ARBA00023014"/>
    </source>
</evidence>
<dbReference type="Proteomes" id="UP000824139">
    <property type="component" value="Unassembled WGS sequence"/>
</dbReference>
<reference evidence="18" key="2">
    <citation type="journal article" date="2021" name="PeerJ">
        <title>Extensive microbial diversity within the chicken gut microbiome revealed by metagenomics and culture.</title>
        <authorList>
            <person name="Gilroy R."/>
            <person name="Ravi A."/>
            <person name="Getino M."/>
            <person name="Pursley I."/>
            <person name="Horton D.L."/>
            <person name="Alikhan N.F."/>
            <person name="Baker D."/>
            <person name="Gharbi K."/>
            <person name="Hall N."/>
            <person name="Watson M."/>
            <person name="Adriaenssens E.M."/>
            <person name="Foster-Nyarko E."/>
            <person name="Jarju S."/>
            <person name="Secka A."/>
            <person name="Antonio M."/>
            <person name="Oren A."/>
            <person name="Chaudhuri R.R."/>
            <person name="La Ragione R."/>
            <person name="Hildebrand F."/>
            <person name="Pallen M.J."/>
        </authorList>
    </citation>
    <scope>NUCLEOTIDE SEQUENCE</scope>
    <source>
        <strain evidence="18">CHK152-2994</strain>
    </source>
</reference>
<dbReference type="HAMAP" id="MF_02089">
    <property type="entry name" value="QueH"/>
    <property type="match status" value="1"/>
</dbReference>
<evidence type="ECO:0000256" key="1">
    <source>
        <dbReference type="ARBA" id="ARBA00002268"/>
    </source>
</evidence>
<keyword evidence="13 17" id="KW-1015">Disulfide bond</keyword>
<feature type="binding site" evidence="17">
    <location>
        <position position="106"/>
    </location>
    <ligand>
        <name>[4Fe-4S] cluster</name>
        <dbReference type="ChEBI" id="CHEBI:49883"/>
    </ligand>
</feature>
<dbReference type="EC" id="1.17.99.6" evidence="4 17"/>
<name>A0A9D1K574_9BACT</name>
<dbReference type="GO" id="GO:0052693">
    <property type="term" value="F:epoxyqueuosine reductase activity"/>
    <property type="evidence" value="ECO:0007669"/>
    <property type="project" value="UniProtKB-UniRule"/>
</dbReference>
<evidence type="ECO:0000313" key="19">
    <source>
        <dbReference type="Proteomes" id="UP000824139"/>
    </source>
</evidence>
<evidence type="ECO:0000256" key="10">
    <source>
        <dbReference type="ARBA" id="ARBA00023002"/>
    </source>
</evidence>
<evidence type="ECO:0000256" key="4">
    <source>
        <dbReference type="ARBA" id="ARBA00012622"/>
    </source>
</evidence>
<comment type="function">
    <text evidence="1 17">Catalyzes the conversion of epoxyqueuosine (oQ) to queuosine (Q), which is a hypermodified base found in the wobble positions of tRNA(Asp), tRNA(Asn), tRNA(His) and tRNA(Tyr).</text>
</comment>
<dbReference type="AlphaFoldDB" id="A0A9D1K574"/>
<evidence type="ECO:0000256" key="7">
    <source>
        <dbReference type="ARBA" id="ARBA00022694"/>
    </source>
</evidence>
<feature type="binding site" evidence="17">
    <location>
        <position position="24"/>
    </location>
    <ligand>
        <name>[4Fe-4S] cluster</name>
        <dbReference type="ChEBI" id="CHEBI:49883"/>
    </ligand>
</feature>
<dbReference type="GO" id="GO:0051539">
    <property type="term" value="F:4 iron, 4 sulfur cluster binding"/>
    <property type="evidence" value="ECO:0007669"/>
    <property type="project" value="UniProtKB-UniRule"/>
</dbReference>
<comment type="pathway">
    <text evidence="2 17">tRNA modification; tRNA-queuosine biosynthesis.</text>
</comment>
<evidence type="ECO:0000256" key="6">
    <source>
        <dbReference type="ARBA" id="ARBA00022485"/>
    </source>
</evidence>
<keyword evidence="7 17" id="KW-0819">tRNA processing</keyword>
<evidence type="ECO:0000256" key="14">
    <source>
        <dbReference type="ARBA" id="ARBA00023284"/>
    </source>
</evidence>
<dbReference type="PANTHER" id="PTHR36701:SF1">
    <property type="entry name" value="EPOXYQUEUOSINE REDUCTASE QUEH"/>
    <property type="match status" value="1"/>
</dbReference>
<dbReference type="GO" id="GO:0046872">
    <property type="term" value="F:metal ion binding"/>
    <property type="evidence" value="ECO:0007669"/>
    <property type="project" value="UniProtKB-KW"/>
</dbReference>
<comment type="catalytic activity">
    <reaction evidence="16 17">
        <text>epoxyqueuosine(34) in tRNA + AH2 = queuosine(34) in tRNA + A + H2O</text>
        <dbReference type="Rhea" id="RHEA:32159"/>
        <dbReference type="Rhea" id="RHEA-COMP:18571"/>
        <dbReference type="Rhea" id="RHEA-COMP:18582"/>
        <dbReference type="ChEBI" id="CHEBI:13193"/>
        <dbReference type="ChEBI" id="CHEBI:15377"/>
        <dbReference type="ChEBI" id="CHEBI:17499"/>
        <dbReference type="ChEBI" id="CHEBI:194431"/>
        <dbReference type="ChEBI" id="CHEBI:194443"/>
        <dbReference type="EC" id="1.17.99.6"/>
    </reaction>
</comment>
<keyword evidence="6 17" id="KW-0004">4Fe-4S</keyword>
<keyword evidence="11 17" id="KW-0408">Iron</keyword>
<organism evidence="18 19">
    <name type="scientific">Candidatus Scatenecus faecavium</name>
    <dbReference type="NCBI Taxonomy" id="2840915"/>
    <lineage>
        <taxon>Bacteria</taxon>
        <taxon>Candidatus Scatenecus</taxon>
    </lineage>
</organism>
<accession>A0A9D1K574</accession>
<keyword evidence="8 17" id="KW-0479">Metal-binding</keyword>
<dbReference type="SUPFAM" id="SSF52402">
    <property type="entry name" value="Adenine nucleotide alpha hydrolases-like"/>
    <property type="match status" value="1"/>
</dbReference>
<gene>
    <name evidence="17" type="primary">queH</name>
    <name evidence="18" type="ORF">IAD41_09750</name>
</gene>
<keyword evidence="9 17" id="KW-0671">Queuosine biosynthesis</keyword>
<evidence type="ECO:0000313" key="18">
    <source>
        <dbReference type="EMBL" id="HIS83873.1"/>
    </source>
</evidence>
<dbReference type="InterPro" id="IPR014729">
    <property type="entry name" value="Rossmann-like_a/b/a_fold"/>
</dbReference>
<dbReference type="Gene3D" id="3.40.50.620">
    <property type="entry name" value="HUPs"/>
    <property type="match status" value="1"/>
</dbReference>
<evidence type="ECO:0000256" key="13">
    <source>
        <dbReference type="ARBA" id="ARBA00023157"/>
    </source>
</evidence>
<evidence type="ECO:0000256" key="5">
    <source>
        <dbReference type="ARBA" id="ARBA00016895"/>
    </source>
</evidence>
<reference evidence="18" key="1">
    <citation type="submission" date="2020-10" db="EMBL/GenBank/DDBJ databases">
        <authorList>
            <person name="Gilroy R."/>
        </authorList>
    </citation>
    <scope>NUCLEOTIDE SEQUENCE</scope>
    <source>
        <strain evidence="18">CHK152-2994</strain>
    </source>
</reference>
<evidence type="ECO:0000256" key="15">
    <source>
        <dbReference type="ARBA" id="ARBA00031446"/>
    </source>
</evidence>
<sequence length="194" mass="22461">MNSKEFLSKQEQKNADSKILLHACCAICSSYPVSFLKDAGYEVVVYFYNPNIHPAEEYQKRLDAQRTLCKHFGVELIEEKYEPEEFFEYVKGFENEPEKGLRCDKCFSLRLEKTAQKAKDLGIKNFTTSIVISPHKNFQKLSDIGTKIASQYDLKFEAIDFKKKDGFLNTNKIANSLGLYRQNYCGCKFSIRKN</sequence>
<evidence type="ECO:0000256" key="9">
    <source>
        <dbReference type="ARBA" id="ARBA00022785"/>
    </source>
</evidence>
<dbReference type="GO" id="GO:0008616">
    <property type="term" value="P:tRNA queuosine(34) biosynthetic process"/>
    <property type="evidence" value="ECO:0007669"/>
    <property type="project" value="UniProtKB-UniRule"/>
</dbReference>
<keyword evidence="14 17" id="KW-0676">Redox-active center</keyword>
<comment type="caution">
    <text evidence="18">The sequence shown here is derived from an EMBL/GenBank/DDBJ whole genome shotgun (WGS) entry which is preliminary data.</text>
</comment>
<proteinExistence type="inferred from homology"/>
<protein>
    <recommendedName>
        <fullName evidence="5 17">Epoxyqueuosine reductase QueH</fullName>
        <ecNumber evidence="4 17">1.17.99.6</ecNumber>
    </recommendedName>
    <alternativeName>
        <fullName evidence="15 17">Queuosine biosynthesis protein QueH</fullName>
    </alternativeName>
</protein>
<evidence type="ECO:0000256" key="17">
    <source>
        <dbReference type="HAMAP-Rule" id="MF_02089"/>
    </source>
</evidence>
<feature type="binding site" evidence="17">
    <location>
        <position position="103"/>
    </location>
    <ligand>
        <name>[4Fe-4S] cluster</name>
        <dbReference type="ChEBI" id="CHEBI:49883"/>
    </ligand>
</feature>
<evidence type="ECO:0000256" key="8">
    <source>
        <dbReference type="ARBA" id="ARBA00022723"/>
    </source>
</evidence>
<evidence type="ECO:0000256" key="11">
    <source>
        <dbReference type="ARBA" id="ARBA00023004"/>
    </source>
</evidence>
<evidence type="ECO:0000256" key="2">
    <source>
        <dbReference type="ARBA" id="ARBA00004691"/>
    </source>
</evidence>
<feature type="disulfide bond" description="Redox-active" evidence="17">
    <location>
        <begin position="185"/>
        <end position="187"/>
    </location>
</feature>
<comment type="similarity">
    <text evidence="3 17">Belongs to the QueH family.</text>
</comment>
<keyword evidence="10 17" id="KW-0560">Oxidoreductase</keyword>
<keyword evidence="12 17" id="KW-0411">Iron-sulfur</keyword>
<evidence type="ECO:0000256" key="16">
    <source>
        <dbReference type="ARBA" id="ARBA00047415"/>
    </source>
</evidence>
<evidence type="ECO:0000256" key="3">
    <source>
        <dbReference type="ARBA" id="ARBA00008207"/>
    </source>
</evidence>
<dbReference type="PANTHER" id="PTHR36701">
    <property type="entry name" value="EPOXYQUEUOSINE REDUCTASE QUEH"/>
    <property type="match status" value="1"/>
</dbReference>
<feature type="binding site" evidence="17">
    <location>
        <position position="25"/>
    </location>
    <ligand>
        <name>[4Fe-4S] cluster</name>
        <dbReference type="ChEBI" id="CHEBI:49883"/>
    </ligand>
</feature>
<dbReference type="EMBL" id="DVJO01000215">
    <property type="protein sequence ID" value="HIS83873.1"/>
    <property type="molecule type" value="Genomic_DNA"/>
</dbReference>
<dbReference type="InterPro" id="IPR003828">
    <property type="entry name" value="QueH"/>
</dbReference>